<dbReference type="InterPro" id="IPR038051">
    <property type="entry name" value="XRCC4-like_N_sf"/>
</dbReference>
<comment type="subcellular location">
    <subcellularLocation>
        <location evidence="1">Nucleus</location>
    </subcellularLocation>
</comment>
<evidence type="ECO:0000313" key="11">
    <source>
        <dbReference type="EMBL" id="CAF9934435.1"/>
    </source>
</evidence>
<keyword evidence="5" id="KW-0539">Nucleus</keyword>
<keyword evidence="4" id="KW-0234">DNA repair</keyword>
<evidence type="ECO:0000256" key="1">
    <source>
        <dbReference type="ARBA" id="ARBA00004123"/>
    </source>
</evidence>
<dbReference type="PANTHER" id="PTHR32235">
    <property type="entry name" value="NON-HOMOLOGOUS END-JOINING FACTOR 1"/>
    <property type="match status" value="1"/>
</dbReference>
<feature type="compositionally biased region" description="Basic and acidic residues" evidence="8">
    <location>
        <begin position="496"/>
        <end position="514"/>
    </location>
</feature>
<dbReference type="GO" id="GO:0045027">
    <property type="term" value="F:DNA end binding"/>
    <property type="evidence" value="ECO:0007669"/>
    <property type="project" value="TreeGrafter"/>
</dbReference>
<evidence type="ECO:0000256" key="4">
    <source>
        <dbReference type="ARBA" id="ARBA00023204"/>
    </source>
</evidence>
<evidence type="ECO:0000256" key="8">
    <source>
        <dbReference type="SAM" id="MobiDB-lite"/>
    </source>
</evidence>
<feature type="compositionally biased region" description="Polar residues" evidence="8">
    <location>
        <begin position="355"/>
        <end position="365"/>
    </location>
</feature>
<protein>
    <recommendedName>
        <fullName evidence="7">Non-homologous end-joining factor 1</fullName>
    </recommendedName>
</protein>
<feature type="compositionally biased region" description="Gly residues" evidence="8">
    <location>
        <begin position="427"/>
        <end position="442"/>
    </location>
</feature>
<dbReference type="AlphaFoldDB" id="A0A8H3IUS4"/>
<evidence type="ECO:0000313" key="12">
    <source>
        <dbReference type="Proteomes" id="UP000664203"/>
    </source>
</evidence>
<feature type="domain" description="XLF-like N-terminal" evidence="9">
    <location>
        <begin position="5"/>
        <end position="122"/>
    </location>
</feature>
<keyword evidence="2" id="KW-0227">DNA damage</keyword>
<dbReference type="OrthoDB" id="2155935at2759"/>
<evidence type="ECO:0000256" key="6">
    <source>
        <dbReference type="ARBA" id="ARBA00025747"/>
    </source>
</evidence>
<organism evidence="11 12">
    <name type="scientific">Alectoria fallacina</name>
    <dbReference type="NCBI Taxonomy" id="1903189"/>
    <lineage>
        <taxon>Eukaryota</taxon>
        <taxon>Fungi</taxon>
        <taxon>Dikarya</taxon>
        <taxon>Ascomycota</taxon>
        <taxon>Pezizomycotina</taxon>
        <taxon>Lecanoromycetes</taxon>
        <taxon>OSLEUM clade</taxon>
        <taxon>Lecanoromycetidae</taxon>
        <taxon>Lecanorales</taxon>
        <taxon>Lecanorineae</taxon>
        <taxon>Parmeliaceae</taxon>
        <taxon>Alectoria</taxon>
    </lineage>
</organism>
<feature type="domain" description="XLF-like coiled-coil region" evidence="10">
    <location>
        <begin position="126"/>
        <end position="178"/>
    </location>
</feature>
<evidence type="ECO:0000259" key="9">
    <source>
        <dbReference type="Pfam" id="PF09302"/>
    </source>
</evidence>
<keyword evidence="12" id="KW-1185">Reference proteome</keyword>
<dbReference type="GO" id="GO:0032807">
    <property type="term" value="C:DNA ligase IV complex"/>
    <property type="evidence" value="ECO:0007669"/>
    <property type="project" value="TreeGrafter"/>
</dbReference>
<dbReference type="EMBL" id="CAJPDR010000378">
    <property type="protein sequence ID" value="CAF9934435.1"/>
    <property type="molecule type" value="Genomic_DNA"/>
</dbReference>
<evidence type="ECO:0000256" key="5">
    <source>
        <dbReference type="ARBA" id="ARBA00023242"/>
    </source>
</evidence>
<comment type="caution">
    <text evidence="11">The sequence shown here is derived from an EMBL/GenBank/DDBJ whole genome shotgun (WGS) entry which is preliminary data.</text>
</comment>
<keyword evidence="3" id="KW-0238">DNA-binding</keyword>
<evidence type="ECO:0000256" key="2">
    <source>
        <dbReference type="ARBA" id="ARBA00022763"/>
    </source>
</evidence>
<proteinExistence type="inferred from homology"/>
<dbReference type="Gene3D" id="2.170.210.10">
    <property type="entry name" value="DNA double-strand break repair and VJ recombination XRCC4, N-terminal"/>
    <property type="match status" value="1"/>
</dbReference>
<dbReference type="InterPro" id="IPR052287">
    <property type="entry name" value="NHEJ_factor"/>
</dbReference>
<dbReference type="Pfam" id="PF21928">
    <property type="entry name" value="XLF_CC"/>
    <property type="match status" value="1"/>
</dbReference>
<sequence length="526" mass="57512">MPSAWKPLHLQCEYNGIPPLLVKYEFGPSDYKVWLTDLSYVWTESLDRRQIKRKALNDESSIDPSEDSAQMLLFLKSIEDALQQCPGTSVNLDESNDIKQLALHTSTPLPLPLQPLEWSIVLILAPQSIFASEFVSPLLSQQLTAKAEKASLLKQLKEKDSVISKLIEKMQGDGVDLGKVFPGAVSSKSGTGPNVRRALASSIKGLGEFDQDHWEGQLAKDRGSSLHLDDLLPQIFNDHGKDAGEGLQIPDYGEWWKTVGRNNSQRKASTPATLEADAKEEIAVEGEFQRQSTPPKPSAQAPRREGLIMDTEPNMSTTLGKGYADEGGSTTDESDGDHQSSHSKPSLLRKDNAVVSASANGSKENYPQPMVLNDDGLTASASEIDDNSAKTHSVPKSKPKLGKIGGKGRDHSPEIPAVPRTKLKLGKIGGIGRLGKIGGTGSGSNQHEGAPSNRSEDPVSPKRETRDQTAAPMPSEPERRGRKIQRPPEPSPPRETSQERANRKREQLKRELESKSQAATKKKRRF</sequence>
<feature type="region of interest" description="Disordered" evidence="8">
    <location>
        <begin position="284"/>
        <end position="526"/>
    </location>
</feature>
<evidence type="ECO:0000256" key="3">
    <source>
        <dbReference type="ARBA" id="ARBA00023125"/>
    </source>
</evidence>
<dbReference type="InterPro" id="IPR015381">
    <property type="entry name" value="XLF-like_N"/>
</dbReference>
<comment type="similarity">
    <text evidence="6">Belongs to the XRCC4-XLF family. XLF subfamily.</text>
</comment>
<reference evidence="11" key="1">
    <citation type="submission" date="2021-03" db="EMBL/GenBank/DDBJ databases">
        <authorList>
            <person name="Tagirdzhanova G."/>
        </authorList>
    </citation>
    <scope>NUCLEOTIDE SEQUENCE</scope>
</reference>
<dbReference type="Pfam" id="PF09302">
    <property type="entry name" value="XLF"/>
    <property type="match status" value="1"/>
</dbReference>
<dbReference type="PANTHER" id="PTHR32235:SF1">
    <property type="entry name" value="NON-HOMOLOGOUS END-JOINING FACTOR 1"/>
    <property type="match status" value="1"/>
</dbReference>
<evidence type="ECO:0000259" key="10">
    <source>
        <dbReference type="Pfam" id="PF21928"/>
    </source>
</evidence>
<dbReference type="CDD" id="cd22285">
    <property type="entry name" value="HD_XLF_N"/>
    <property type="match status" value="1"/>
</dbReference>
<accession>A0A8H3IUS4</accession>
<dbReference type="GO" id="GO:0006303">
    <property type="term" value="P:double-strand break repair via nonhomologous end joining"/>
    <property type="evidence" value="ECO:0007669"/>
    <property type="project" value="UniProtKB-ARBA"/>
</dbReference>
<name>A0A8H3IUS4_9LECA</name>
<dbReference type="InterPro" id="IPR053829">
    <property type="entry name" value="XLF-like_CC"/>
</dbReference>
<gene>
    <name evidence="11" type="ORF">ALECFALPRED_005946</name>
</gene>
<dbReference type="Proteomes" id="UP000664203">
    <property type="component" value="Unassembled WGS sequence"/>
</dbReference>
<feature type="compositionally biased region" description="Basic and acidic residues" evidence="8">
    <location>
        <begin position="454"/>
        <end position="467"/>
    </location>
</feature>
<evidence type="ECO:0000256" key="7">
    <source>
        <dbReference type="ARBA" id="ARBA00044529"/>
    </source>
</evidence>